<accession>A0ABM7MAS5</accession>
<gene>
    <name evidence="1" type="ORF">THMIRHAM_02180</name>
</gene>
<dbReference type="EMBL" id="AP024202">
    <property type="protein sequence ID" value="BCN92433.1"/>
    <property type="molecule type" value="Genomic_DNA"/>
</dbReference>
<protein>
    <submittedName>
        <fullName evidence="1">CPXCG motif-containing cysteine-rich protein</fullName>
    </submittedName>
</protein>
<evidence type="ECO:0000313" key="2">
    <source>
        <dbReference type="Proteomes" id="UP001054820"/>
    </source>
</evidence>
<dbReference type="InterPro" id="IPR025990">
    <property type="entry name" value="zinc_ribbon_bacterial"/>
</dbReference>
<keyword evidence="2" id="KW-1185">Reference proteome</keyword>
<dbReference type="Pfam" id="PF14255">
    <property type="entry name" value="Zn_ribbon_21"/>
    <property type="match status" value="1"/>
</dbReference>
<proteinExistence type="predicted"/>
<evidence type="ECO:0000313" key="1">
    <source>
        <dbReference type="EMBL" id="BCN92433.1"/>
    </source>
</evidence>
<dbReference type="InterPro" id="IPR017143">
    <property type="entry name" value="UCP037225"/>
</dbReference>
<dbReference type="RefSeq" id="WP_237262134.1">
    <property type="nucleotide sequence ID" value="NZ_AP024202.1"/>
</dbReference>
<dbReference type="Proteomes" id="UP001054820">
    <property type="component" value="Chromosome"/>
</dbReference>
<organism evidence="1 2">
    <name type="scientific">Thiomicrorhabdus immobilis</name>
    <dbReference type="NCBI Taxonomy" id="2791037"/>
    <lineage>
        <taxon>Bacteria</taxon>
        <taxon>Pseudomonadati</taxon>
        <taxon>Pseudomonadota</taxon>
        <taxon>Gammaproteobacteria</taxon>
        <taxon>Thiotrichales</taxon>
        <taxon>Piscirickettsiaceae</taxon>
        <taxon>Thiomicrorhabdus</taxon>
    </lineage>
</organism>
<sequence length="64" mass="7442">MLDTQNIQCPYCWETTELVIDPSEPHQEYIEDCFVCCRPIHLIIDIDHCGVANIQALSEEDDIY</sequence>
<reference evidence="1" key="1">
    <citation type="journal article" date="2022" name="Arch. Microbiol.">
        <title>Thiomicrorhabdus immobilis sp. nov., a mesophilic sulfur-oxidizing bacterium isolated from sediment of a brackish lake in northern Japan.</title>
        <authorList>
            <person name="Kojima H."/>
            <person name="Mochizuki J."/>
            <person name="Kanda M."/>
            <person name="Watanabe T."/>
            <person name="Fukui M."/>
        </authorList>
    </citation>
    <scope>NUCLEOTIDE SEQUENCE</scope>
    <source>
        <strain evidence="1">Am19</strain>
    </source>
</reference>
<dbReference type="PIRSF" id="PIRSF037225">
    <property type="entry name" value="UCP037225"/>
    <property type="match status" value="1"/>
</dbReference>
<name>A0ABM7MAS5_9GAMM</name>